<dbReference type="EMBL" id="QCZG01000057">
    <property type="protein sequence ID" value="PWA06689.1"/>
    <property type="molecule type" value="Genomic_DNA"/>
</dbReference>
<comment type="caution">
    <text evidence="1">The sequence shown here is derived from an EMBL/GenBank/DDBJ whole genome shotgun (WGS) entry which is preliminary data.</text>
</comment>
<dbReference type="RefSeq" id="WP_116556144.1">
    <property type="nucleotide sequence ID" value="NZ_QCZG01000057.1"/>
</dbReference>
<proteinExistence type="predicted"/>
<evidence type="ECO:0008006" key="3">
    <source>
        <dbReference type="Google" id="ProtNLM"/>
    </source>
</evidence>
<reference evidence="1 2" key="1">
    <citation type="submission" date="2018-04" db="EMBL/GenBank/DDBJ databases">
        <title>Camelliibacillus theae gen. nov., sp. nov., isolated from Pu'er tea.</title>
        <authorList>
            <person name="Niu L."/>
        </authorList>
    </citation>
    <scope>NUCLEOTIDE SEQUENCE [LARGE SCALE GENOMIC DNA]</scope>
    <source>
        <strain evidence="1 2">T8</strain>
    </source>
</reference>
<dbReference type="Proteomes" id="UP000245998">
    <property type="component" value="Unassembled WGS sequence"/>
</dbReference>
<keyword evidence="2" id="KW-1185">Reference proteome</keyword>
<accession>A0A2U1JNZ9</accession>
<evidence type="ECO:0000313" key="1">
    <source>
        <dbReference type="EMBL" id="PWA06689.1"/>
    </source>
</evidence>
<sequence>MLVNPDKLRQFAKKLNNEKSNVEKSLSDTNHQMSKLVISLASSDVVLKDDYFLQLHSYAKGSLNQLQSSLSNLQTMLEREAHAFETADLYNFNLPWQSALTNIGIAAAFQKSGLLYITSSRKGNHYLFKYNRKVERFLKGRIGPKWAKLKIQSFNRLMKRINQRAKVIKNSGVGGVKKAGAKVVRAQAVTLPGQVKKKIFKGTGTDLVISKGKFITKFAKGNMFLTLGATTLSEVDTYKQQVAANKKRYTGERLEVANARAMGESGNRVFMKTAGAFAGGAAGAAIGSLAGPFGTVVGGFVGAAIGEAVGGWAAKYTSGFAANVAEKTRETFNNVKKSIGSGFKKVFSWGN</sequence>
<protein>
    <recommendedName>
        <fullName evidence="3">LXG domain-containing protein</fullName>
    </recommendedName>
</protein>
<evidence type="ECO:0000313" key="2">
    <source>
        <dbReference type="Proteomes" id="UP000245998"/>
    </source>
</evidence>
<organism evidence="1 2">
    <name type="scientific">Pueribacillus theae</name>
    <dbReference type="NCBI Taxonomy" id="2171751"/>
    <lineage>
        <taxon>Bacteria</taxon>
        <taxon>Bacillati</taxon>
        <taxon>Bacillota</taxon>
        <taxon>Bacilli</taxon>
        <taxon>Bacillales</taxon>
        <taxon>Bacillaceae</taxon>
        <taxon>Pueribacillus</taxon>
    </lineage>
</organism>
<gene>
    <name evidence="1" type="ORF">DCC39_17300</name>
</gene>
<dbReference type="AlphaFoldDB" id="A0A2U1JNZ9"/>
<name>A0A2U1JNZ9_9BACI</name>
<dbReference type="OrthoDB" id="3261089at2"/>